<evidence type="ECO:0000313" key="3">
    <source>
        <dbReference type="Proteomes" id="UP001621706"/>
    </source>
</evidence>
<sequence length="142" mass="16878">MKEILDDYVQMIRDFEQKLMAKYQLRINPWRKAGVLFDKIGFINEYSYYYHGSGCTLKKDNILCEYDVTLLTRNEIKFSLWKFFQFVNSHPIHKKKCYDMEYVSKELSLLVEKKFLSLEEIGGKKTGIYQLSDDAEITQSNS</sequence>
<proteinExistence type="predicted"/>
<dbReference type="Proteomes" id="UP001621706">
    <property type="component" value="Unassembled WGS sequence"/>
</dbReference>
<feature type="domain" description="DUF6896" evidence="1">
    <location>
        <begin position="2"/>
        <end position="119"/>
    </location>
</feature>
<gene>
    <name evidence="2" type="ORF">V3I07_01915</name>
</gene>
<keyword evidence="3" id="KW-1185">Reference proteome</keyword>
<organism evidence="2 3">
    <name type="scientific">Flavobacterium oreochromis</name>
    <dbReference type="NCBI Taxonomy" id="2906078"/>
    <lineage>
        <taxon>Bacteria</taxon>
        <taxon>Pseudomonadati</taxon>
        <taxon>Bacteroidota</taxon>
        <taxon>Flavobacteriia</taxon>
        <taxon>Flavobacteriales</taxon>
        <taxon>Flavobacteriaceae</taxon>
        <taxon>Flavobacterium</taxon>
    </lineage>
</organism>
<name>A0ABW8P541_9FLAO</name>
<dbReference type="Pfam" id="PF21837">
    <property type="entry name" value="DUF6896"/>
    <property type="match status" value="1"/>
</dbReference>
<comment type="caution">
    <text evidence="2">The sequence shown here is derived from an EMBL/GenBank/DDBJ whole genome shotgun (WGS) entry which is preliminary data.</text>
</comment>
<protein>
    <recommendedName>
        <fullName evidence="1">DUF6896 domain-containing protein</fullName>
    </recommendedName>
</protein>
<dbReference type="InterPro" id="IPR054191">
    <property type="entry name" value="DUF6896"/>
</dbReference>
<accession>A0ABW8P541</accession>
<evidence type="ECO:0000313" key="2">
    <source>
        <dbReference type="EMBL" id="MFK6999645.1"/>
    </source>
</evidence>
<reference evidence="2 3" key="1">
    <citation type="submission" date="2024-02" db="EMBL/GenBank/DDBJ databases">
        <title>Comparative Genomic Analysis of Flavobacterium Species Causing Columnaris Disease of Freshwater Fish in Thailand: Insights into Virulence and Resistance Mechanisms.</title>
        <authorList>
            <person name="Nguyen D."/>
            <person name="Chokmangmeepisarn P."/>
            <person name="Khianchaikhan K."/>
            <person name="Morishita M."/>
            <person name="Bunnoy A."/>
            <person name="Rodkhum C."/>
        </authorList>
    </citation>
    <scope>NUCLEOTIDE SEQUENCE [LARGE SCALE GENOMIC DNA]</scope>
    <source>
        <strain evidence="2 3">CNRT2201</strain>
    </source>
</reference>
<dbReference type="EMBL" id="JAZGZP010000002">
    <property type="protein sequence ID" value="MFK6999645.1"/>
    <property type="molecule type" value="Genomic_DNA"/>
</dbReference>
<dbReference type="RefSeq" id="WP_088400572.1">
    <property type="nucleotide sequence ID" value="NZ_CP067377.1"/>
</dbReference>
<evidence type="ECO:0000259" key="1">
    <source>
        <dbReference type="Pfam" id="PF21837"/>
    </source>
</evidence>